<feature type="domain" description="Deoxyribonuclease NucA/NucB" evidence="2">
    <location>
        <begin position="245"/>
        <end position="359"/>
    </location>
</feature>
<evidence type="ECO:0000256" key="1">
    <source>
        <dbReference type="SAM" id="MobiDB-lite"/>
    </source>
</evidence>
<gene>
    <name evidence="3" type="ORF">FB460_0938</name>
</gene>
<dbReference type="Proteomes" id="UP000316196">
    <property type="component" value="Unassembled WGS sequence"/>
</dbReference>
<proteinExistence type="predicted"/>
<dbReference type="Pfam" id="PF14040">
    <property type="entry name" value="DNase_NucA_NucB"/>
    <property type="match status" value="1"/>
</dbReference>
<keyword evidence="4" id="KW-1185">Reference proteome</keyword>
<dbReference type="InterPro" id="IPR029476">
    <property type="entry name" value="DNase_NucA_NucB"/>
</dbReference>
<organism evidence="3 4">
    <name type="scientific">Propioniferax innocua</name>
    <dbReference type="NCBI Taxonomy" id="1753"/>
    <lineage>
        <taxon>Bacteria</taxon>
        <taxon>Bacillati</taxon>
        <taxon>Actinomycetota</taxon>
        <taxon>Actinomycetes</taxon>
        <taxon>Propionibacteriales</taxon>
        <taxon>Propionibacteriaceae</taxon>
        <taxon>Propioniferax</taxon>
    </lineage>
</organism>
<dbReference type="EMBL" id="VFOR01000001">
    <property type="protein sequence ID" value="TQL63137.1"/>
    <property type="molecule type" value="Genomic_DNA"/>
</dbReference>
<dbReference type="RefSeq" id="WP_142092891.1">
    <property type="nucleotide sequence ID" value="NZ_BAAAMD010000001.1"/>
</dbReference>
<dbReference type="AlphaFoldDB" id="A0A542ZS39"/>
<dbReference type="OrthoDB" id="9762066at2"/>
<sequence>MAVPATAATSPDPIPDEYQHCAKRGDLLYCLSLSGGGGDPRVRSSSKEYPLPKENNWKKEICENPTGRNKGVYRDRFHICFYRDVYVWVIRLPAFKTIGTATFVIRGEAETSGVAGGPVSIEHTITRASATGLGSTASLRWGAGMLREEGSISVTGKGPTSAKEHTFLYKPNQPAGVVQDFDLLYSARAVLKGGSTNSVLFDSPPLFRCDGALKKGTRPGCVSTGKAIYAVGRGNKTYYAHVRAAIKSGLPSTLTRTMDSSLIDENRKIACRRGVPSPRPEGKECDEYPFASTREGAASSGGPARSHSSLKCGLKDPDRTGAGGFSRCLIDAKHNSAGGTELGIFYTDQRVLNGEKFGVRV</sequence>
<name>A0A542ZS39_9ACTN</name>
<evidence type="ECO:0000313" key="4">
    <source>
        <dbReference type="Proteomes" id="UP000316196"/>
    </source>
</evidence>
<comment type="caution">
    <text evidence="3">The sequence shown here is derived from an EMBL/GenBank/DDBJ whole genome shotgun (WGS) entry which is preliminary data.</text>
</comment>
<feature type="region of interest" description="Disordered" evidence="1">
    <location>
        <begin position="294"/>
        <end position="313"/>
    </location>
</feature>
<protein>
    <submittedName>
        <fullName evidence="3">Deoxyribonuclease NucA/NucB</fullName>
    </submittedName>
</protein>
<evidence type="ECO:0000313" key="3">
    <source>
        <dbReference type="EMBL" id="TQL63137.1"/>
    </source>
</evidence>
<evidence type="ECO:0000259" key="2">
    <source>
        <dbReference type="Pfam" id="PF14040"/>
    </source>
</evidence>
<accession>A0A542ZS39</accession>
<reference evidence="3 4" key="1">
    <citation type="submission" date="2019-06" db="EMBL/GenBank/DDBJ databases">
        <title>Sequencing the genomes of 1000 actinobacteria strains.</title>
        <authorList>
            <person name="Klenk H.-P."/>
        </authorList>
    </citation>
    <scope>NUCLEOTIDE SEQUENCE [LARGE SCALE GENOMIC DNA]</scope>
    <source>
        <strain evidence="3 4">DSM 8251</strain>
    </source>
</reference>